<feature type="chain" id="PRO_5047263298" description="Lactococcin 972 family bacteriocin" evidence="1">
    <location>
        <begin position="26"/>
        <end position="112"/>
    </location>
</feature>
<evidence type="ECO:0000313" key="2">
    <source>
        <dbReference type="EMBL" id="MFC0865744.1"/>
    </source>
</evidence>
<organism evidence="2 3">
    <name type="scientific">Sphaerimonospora cavernae</name>
    <dbReference type="NCBI Taxonomy" id="1740611"/>
    <lineage>
        <taxon>Bacteria</taxon>
        <taxon>Bacillati</taxon>
        <taxon>Actinomycetota</taxon>
        <taxon>Actinomycetes</taxon>
        <taxon>Streptosporangiales</taxon>
        <taxon>Streptosporangiaceae</taxon>
        <taxon>Sphaerimonospora</taxon>
    </lineage>
</organism>
<gene>
    <name evidence="2" type="ORF">ACFHYQ_25940</name>
</gene>
<proteinExistence type="predicted"/>
<evidence type="ECO:0008006" key="4">
    <source>
        <dbReference type="Google" id="ProtNLM"/>
    </source>
</evidence>
<reference evidence="2 3" key="1">
    <citation type="submission" date="2024-09" db="EMBL/GenBank/DDBJ databases">
        <authorList>
            <person name="Sun Q."/>
            <person name="Mori K."/>
        </authorList>
    </citation>
    <scope>NUCLEOTIDE SEQUENCE [LARGE SCALE GENOMIC DNA]</scope>
    <source>
        <strain evidence="2 3">TBRC 1851</strain>
    </source>
</reference>
<dbReference type="RefSeq" id="WP_394303758.1">
    <property type="nucleotide sequence ID" value="NZ_JBHMQT010000058.1"/>
</dbReference>
<evidence type="ECO:0000256" key="1">
    <source>
        <dbReference type="SAM" id="SignalP"/>
    </source>
</evidence>
<feature type="signal peptide" evidence="1">
    <location>
        <begin position="1"/>
        <end position="25"/>
    </location>
</feature>
<name>A0ABV6UC90_9ACTN</name>
<comment type="caution">
    <text evidence="2">The sequence shown here is derived from an EMBL/GenBank/DDBJ whole genome shotgun (WGS) entry which is preliminary data.</text>
</comment>
<keyword evidence="1" id="KW-0732">Signal</keyword>
<evidence type="ECO:0000313" key="3">
    <source>
        <dbReference type="Proteomes" id="UP001589870"/>
    </source>
</evidence>
<accession>A0ABV6UC90</accession>
<keyword evidence="3" id="KW-1185">Reference proteome</keyword>
<protein>
    <recommendedName>
        <fullName evidence="4">Lactococcin 972 family bacteriocin</fullName>
    </recommendedName>
</protein>
<dbReference type="Proteomes" id="UP001589870">
    <property type="component" value="Unassembled WGS sequence"/>
</dbReference>
<sequence length="112" mass="12173">MPKFRNVVTSLAISTALAGGTLTLAATTATTAAAATTPASVSTYHGWGGWGWGHGCRGRNCNKNKLRNQNANLNYWRPTHIDRHRFQKTDRHAVIFAGPDAVVDFDGDDDFD</sequence>
<dbReference type="EMBL" id="JBHMQT010000058">
    <property type="protein sequence ID" value="MFC0865744.1"/>
    <property type="molecule type" value="Genomic_DNA"/>
</dbReference>